<dbReference type="RefSeq" id="WP_205143234.1">
    <property type="nucleotide sequence ID" value="NZ_JAFBDN010000004.1"/>
</dbReference>
<evidence type="ECO:0000313" key="7">
    <source>
        <dbReference type="Proteomes" id="UP001057481"/>
    </source>
</evidence>
<comment type="function">
    <text evidence="5">Participates in chromosomal partition during cell division. May act via the formation of a condensin-like complex containing Smc and ScpA that pull DNA away from mid-cell into both cell halves.</text>
</comment>
<comment type="caution">
    <text evidence="6">The sequence shown here is derived from an EMBL/GenBank/DDBJ whole genome shotgun (WGS) entry which is preliminary data.</text>
</comment>
<dbReference type="InterPro" id="IPR036390">
    <property type="entry name" value="WH_DNA-bd_sf"/>
</dbReference>
<dbReference type="PANTHER" id="PTHR34298">
    <property type="entry name" value="SEGREGATION AND CONDENSATION PROTEIN B"/>
    <property type="match status" value="1"/>
</dbReference>
<keyword evidence="4 5" id="KW-0131">Cell cycle</keyword>
<protein>
    <recommendedName>
        <fullName evidence="5">Segregation and condensation protein B</fullName>
    </recommendedName>
</protein>
<evidence type="ECO:0000256" key="4">
    <source>
        <dbReference type="ARBA" id="ARBA00023306"/>
    </source>
</evidence>
<dbReference type="InterPro" id="IPR036388">
    <property type="entry name" value="WH-like_DNA-bd_sf"/>
</dbReference>
<name>A0ABT0VG52_9LACO</name>
<evidence type="ECO:0000256" key="2">
    <source>
        <dbReference type="ARBA" id="ARBA00022618"/>
    </source>
</evidence>
<comment type="subunit">
    <text evidence="5">Homodimer. Homodimerization may be required to stabilize the binding of ScpA to the Smc head domains. Component of a cohesin-like complex composed of ScpA, ScpB and the Smc homodimer, in which ScpA and ScpB bind to the head domain of Smc. The presence of the three proteins is required for the association of the complex with DNA.</text>
</comment>
<evidence type="ECO:0000256" key="1">
    <source>
        <dbReference type="ARBA" id="ARBA00022490"/>
    </source>
</evidence>
<dbReference type="HAMAP" id="MF_01804">
    <property type="entry name" value="ScpB"/>
    <property type="match status" value="1"/>
</dbReference>
<comment type="subcellular location">
    <subcellularLocation>
        <location evidence="5">Cytoplasm</location>
    </subcellularLocation>
    <text evidence="5">Associated with two foci at the outer edges of the nucleoid region in young cells, and at four foci within both cell halves in older cells.</text>
</comment>
<dbReference type="EMBL" id="JAGMVS010000039">
    <property type="protein sequence ID" value="MCM2436806.1"/>
    <property type="molecule type" value="Genomic_DNA"/>
</dbReference>
<dbReference type="SUPFAM" id="SSF46785">
    <property type="entry name" value="Winged helix' DNA-binding domain"/>
    <property type="match status" value="2"/>
</dbReference>
<keyword evidence="7" id="KW-1185">Reference proteome</keyword>
<accession>A0ABT0VG52</accession>
<dbReference type="NCBIfam" id="TIGR00281">
    <property type="entry name" value="SMC-Scp complex subunit ScpB"/>
    <property type="match status" value="1"/>
</dbReference>
<dbReference type="InterPro" id="IPR005234">
    <property type="entry name" value="ScpB_csome_segregation"/>
</dbReference>
<evidence type="ECO:0000313" key="6">
    <source>
        <dbReference type="EMBL" id="MCM2436806.1"/>
    </source>
</evidence>
<comment type="similarity">
    <text evidence="5">Belongs to the ScpB family.</text>
</comment>
<evidence type="ECO:0000256" key="3">
    <source>
        <dbReference type="ARBA" id="ARBA00022829"/>
    </source>
</evidence>
<keyword evidence="2 5" id="KW-0132">Cell division</keyword>
<dbReference type="Gene3D" id="1.10.10.10">
    <property type="entry name" value="Winged helix-like DNA-binding domain superfamily/Winged helix DNA-binding domain"/>
    <property type="match status" value="2"/>
</dbReference>
<keyword evidence="3 5" id="KW-0159">Chromosome partition</keyword>
<reference evidence="6" key="1">
    <citation type="submission" date="2021-04" db="EMBL/GenBank/DDBJ databases">
        <title>Taxonomic assessment of Weissella genus.</title>
        <authorList>
            <person name="Fanelli F."/>
            <person name="Chieffi D."/>
            <person name="Dell'Aquila A."/>
            <person name="Gyu-Sung C."/>
            <person name="Franz C.M.A.P."/>
            <person name="Fusco V."/>
        </authorList>
    </citation>
    <scope>NUCLEOTIDE SEQUENCE</scope>
    <source>
        <strain evidence="6">LMG 25373</strain>
    </source>
</reference>
<evidence type="ECO:0000256" key="5">
    <source>
        <dbReference type="HAMAP-Rule" id="MF_01804"/>
    </source>
</evidence>
<sequence length="201" mass="22681">MTSLAQVEGLVFIAGDEGISLDNLKALTEFQKPALIAMLDELARKYKTDDDCSFELLQNAEVYRLATKANLNPVIKQYFEEPLSTNLTQASLEVLAIIAYRQPVTRIEVDEIRGVQSSSIIQKLQLRNLIEDIGRKNKPGRPIIYGTSNYFLNYFGLKSLTELPQLTDQDNLIDNTEMTGDLFLAAFNKQNNTIQTDTKKE</sequence>
<proteinExistence type="inferred from homology"/>
<keyword evidence="1 5" id="KW-0963">Cytoplasm</keyword>
<dbReference type="PANTHER" id="PTHR34298:SF2">
    <property type="entry name" value="SEGREGATION AND CONDENSATION PROTEIN B"/>
    <property type="match status" value="1"/>
</dbReference>
<dbReference type="Proteomes" id="UP001057481">
    <property type="component" value="Unassembled WGS sequence"/>
</dbReference>
<organism evidence="6 7">
    <name type="scientific">Periweissella beninensis</name>
    <dbReference type="NCBI Taxonomy" id="504936"/>
    <lineage>
        <taxon>Bacteria</taxon>
        <taxon>Bacillati</taxon>
        <taxon>Bacillota</taxon>
        <taxon>Bacilli</taxon>
        <taxon>Lactobacillales</taxon>
        <taxon>Lactobacillaceae</taxon>
        <taxon>Periweissella</taxon>
    </lineage>
</organism>
<gene>
    <name evidence="5 6" type="primary">scpB</name>
    <name evidence="6" type="ORF">KAK10_02520</name>
</gene>
<dbReference type="Pfam" id="PF04079">
    <property type="entry name" value="SMC_ScpB"/>
    <property type="match status" value="1"/>
</dbReference>
<dbReference type="PIRSF" id="PIRSF019345">
    <property type="entry name" value="ScpB"/>
    <property type="match status" value="1"/>
</dbReference>